<keyword evidence="1" id="KW-0472">Membrane</keyword>
<feature type="transmembrane region" description="Helical" evidence="1">
    <location>
        <begin position="62"/>
        <end position="85"/>
    </location>
</feature>
<dbReference type="RefSeq" id="WP_306001383.1">
    <property type="nucleotide sequence ID" value="NZ_JASNFN010000032.1"/>
</dbReference>
<comment type="caution">
    <text evidence="2">The sequence shown here is derived from an EMBL/GenBank/DDBJ whole genome shotgun (WGS) entry which is preliminary data.</text>
</comment>
<dbReference type="EMBL" id="JASNFN010000032">
    <property type="protein sequence ID" value="MDP5184839.1"/>
    <property type="molecule type" value="Genomic_DNA"/>
</dbReference>
<keyword evidence="1" id="KW-1133">Transmembrane helix</keyword>
<evidence type="ECO:0000313" key="2">
    <source>
        <dbReference type="EMBL" id="MDP5184839.1"/>
    </source>
</evidence>
<feature type="transmembrane region" description="Helical" evidence="1">
    <location>
        <begin position="97"/>
        <end position="114"/>
    </location>
</feature>
<dbReference type="Proteomes" id="UP001233673">
    <property type="component" value="Unassembled WGS sequence"/>
</dbReference>
<accession>A0ABT9II99</accession>
<keyword evidence="1" id="KW-0812">Transmembrane</keyword>
<sequence>MTVWIPPVPLPSADPAVRRRAAIELGVLQGLYVLFLLPWFMVAIGGVMAAGSAGTTLAALLIYAWFGYPFVAVGTMVTAWVLFGTRHEAAARWVNRVPLLWVVVGGAVLAWIFTAG</sequence>
<name>A0ABT9II99_9ACTN</name>
<gene>
    <name evidence="2" type="ORF">QOZ88_19580</name>
</gene>
<evidence type="ECO:0000313" key="3">
    <source>
        <dbReference type="Proteomes" id="UP001233673"/>
    </source>
</evidence>
<feature type="transmembrane region" description="Helical" evidence="1">
    <location>
        <begin position="27"/>
        <end position="50"/>
    </location>
</feature>
<protein>
    <submittedName>
        <fullName evidence="2">Uncharacterized protein</fullName>
    </submittedName>
</protein>
<reference evidence="3" key="1">
    <citation type="submission" date="2023-05" db="EMBL/GenBank/DDBJ databases">
        <title>Draft genome of Pseudofrankia sp. BMG5.37.</title>
        <authorList>
            <person name="Gtari M."/>
            <person name="Ghodhbane F."/>
            <person name="Sbissi I."/>
        </authorList>
    </citation>
    <scope>NUCLEOTIDE SEQUENCE [LARGE SCALE GENOMIC DNA]</scope>
    <source>
        <strain evidence="3">BMG 814</strain>
    </source>
</reference>
<evidence type="ECO:0000256" key="1">
    <source>
        <dbReference type="SAM" id="Phobius"/>
    </source>
</evidence>
<organism evidence="2 3">
    <name type="scientific">Blastococcus carthaginiensis</name>
    <dbReference type="NCBI Taxonomy" id="3050034"/>
    <lineage>
        <taxon>Bacteria</taxon>
        <taxon>Bacillati</taxon>
        <taxon>Actinomycetota</taxon>
        <taxon>Actinomycetes</taxon>
        <taxon>Geodermatophilales</taxon>
        <taxon>Geodermatophilaceae</taxon>
        <taxon>Blastococcus</taxon>
    </lineage>
</organism>
<keyword evidence="3" id="KW-1185">Reference proteome</keyword>
<proteinExistence type="predicted"/>